<evidence type="ECO:0000256" key="4">
    <source>
        <dbReference type="ARBA" id="ARBA00022448"/>
    </source>
</evidence>
<keyword evidence="9" id="KW-0496">Mitochondrion</keyword>
<evidence type="ECO:0000256" key="11">
    <source>
        <dbReference type="ARBA" id="ARBA00045250"/>
    </source>
</evidence>
<keyword evidence="8" id="KW-1133">Transmembrane helix</keyword>
<dbReference type="Gramene" id="OE9A049765T1">
    <property type="protein sequence ID" value="OE9A049765C1"/>
    <property type="gene ID" value="OE9A049765"/>
</dbReference>
<evidence type="ECO:0000256" key="10">
    <source>
        <dbReference type="ARBA" id="ARBA00023136"/>
    </source>
</evidence>
<dbReference type="GO" id="GO:0005471">
    <property type="term" value="F:ATP:ADP antiporter activity"/>
    <property type="evidence" value="ECO:0007669"/>
    <property type="project" value="UniProtKB-UniRule"/>
</dbReference>
<dbReference type="GO" id="GO:0005743">
    <property type="term" value="C:mitochondrial inner membrane"/>
    <property type="evidence" value="ECO:0007669"/>
    <property type="project" value="UniProtKB-SubCell"/>
</dbReference>
<evidence type="ECO:0000256" key="2">
    <source>
        <dbReference type="ARBA" id="ARBA00006375"/>
    </source>
</evidence>
<keyword evidence="6 12" id="KW-0812">Transmembrane</keyword>
<dbReference type="EMBL" id="CACTIH010007361">
    <property type="protein sequence ID" value="CAA3011192.1"/>
    <property type="molecule type" value="Genomic_DNA"/>
</dbReference>
<dbReference type="OrthoDB" id="270584at2759"/>
<comment type="similarity">
    <text evidence="2 13">Belongs to the mitochondrial carrier (TC 2.A.29) family.</text>
</comment>
<accession>A0A8S0TY16</accession>
<comment type="subunit">
    <text evidence="3 14">Monomer.</text>
</comment>
<dbReference type="InterPro" id="IPR023395">
    <property type="entry name" value="MCP_dom_sf"/>
</dbReference>
<protein>
    <recommendedName>
        <fullName evidence="14">ADP/ATP translocase</fullName>
    </recommendedName>
    <alternativeName>
        <fullName evidence="14">ADP,ATP carrier protein</fullName>
    </alternativeName>
</protein>
<evidence type="ECO:0000256" key="6">
    <source>
        <dbReference type="ARBA" id="ARBA00022692"/>
    </source>
</evidence>
<reference evidence="15 16" key="1">
    <citation type="submission" date="2019-12" db="EMBL/GenBank/DDBJ databases">
        <authorList>
            <person name="Alioto T."/>
            <person name="Alioto T."/>
            <person name="Gomez Garrido J."/>
        </authorList>
    </citation>
    <scope>NUCLEOTIDE SEQUENCE [LARGE SCALE GENOMIC DNA]</scope>
</reference>
<dbReference type="SUPFAM" id="SSF103506">
    <property type="entry name" value="Mitochondrial carrier"/>
    <property type="match status" value="1"/>
</dbReference>
<dbReference type="PRINTS" id="PR00927">
    <property type="entry name" value="ADPTRNSLCASE"/>
</dbReference>
<dbReference type="PANTHER" id="PTHR45635:SF47">
    <property type="entry name" value="ADP,ATP CARRIER PROTEIN, MITOCHONDRIAL"/>
    <property type="match status" value="1"/>
</dbReference>
<evidence type="ECO:0000256" key="7">
    <source>
        <dbReference type="ARBA" id="ARBA00022737"/>
    </source>
</evidence>
<keyword evidence="7" id="KW-0677">Repeat</keyword>
<dbReference type="InterPro" id="IPR018108">
    <property type="entry name" value="MCP_transmembrane"/>
</dbReference>
<proteinExistence type="inferred from homology"/>
<comment type="function">
    <text evidence="11">ADP:ATP antiporter that mediates import of ADP into the mitochondrial matrix for ATP synthesis, and export of ATP out to fuel the cell. Cycles between the cytoplasmic-open state (c-state) and the matrix-open state (m-state): operates by the alternating access mechanism with a single substrate-binding site intermittently exposed to either the cytosolic (c-state) or matrix (m-state) side of the inner mitochondrial membrane.</text>
</comment>
<keyword evidence="16" id="KW-1185">Reference proteome</keyword>
<comment type="function">
    <text evidence="14">Catalyzes the exchange of ADP and ATP across the membrane.</text>
</comment>
<evidence type="ECO:0000256" key="1">
    <source>
        <dbReference type="ARBA" id="ARBA00004448"/>
    </source>
</evidence>
<keyword evidence="10 12" id="KW-0472">Membrane</keyword>
<evidence type="ECO:0000256" key="14">
    <source>
        <dbReference type="RuleBase" id="RU368008"/>
    </source>
</evidence>
<comment type="subcellular location">
    <subcellularLocation>
        <location evidence="14">Membrane</location>
        <topology evidence="14">Multi-pass membrane protein</topology>
    </subcellularLocation>
    <subcellularLocation>
        <location evidence="1">Mitochondrion inner membrane</location>
        <topology evidence="1">Multi-pass membrane protein</topology>
    </subcellularLocation>
</comment>
<name>A0A8S0TY16_OLEEU</name>
<keyword evidence="4 13" id="KW-0813">Transport</keyword>
<organism evidence="15 16">
    <name type="scientific">Olea europaea subsp. europaea</name>
    <dbReference type="NCBI Taxonomy" id="158383"/>
    <lineage>
        <taxon>Eukaryota</taxon>
        <taxon>Viridiplantae</taxon>
        <taxon>Streptophyta</taxon>
        <taxon>Embryophyta</taxon>
        <taxon>Tracheophyta</taxon>
        <taxon>Spermatophyta</taxon>
        <taxon>Magnoliopsida</taxon>
        <taxon>eudicotyledons</taxon>
        <taxon>Gunneridae</taxon>
        <taxon>Pentapetalae</taxon>
        <taxon>asterids</taxon>
        <taxon>lamiids</taxon>
        <taxon>Lamiales</taxon>
        <taxon>Oleaceae</taxon>
        <taxon>Oleeae</taxon>
        <taxon>Olea</taxon>
    </lineage>
</organism>
<comment type="caution">
    <text evidence="15">The sequence shown here is derived from an EMBL/GenBank/DDBJ whole genome shotgun (WGS) entry which is preliminary data.</text>
</comment>
<evidence type="ECO:0000313" key="16">
    <source>
        <dbReference type="Proteomes" id="UP000594638"/>
    </source>
</evidence>
<evidence type="ECO:0000256" key="9">
    <source>
        <dbReference type="ARBA" id="ARBA00023128"/>
    </source>
</evidence>
<evidence type="ECO:0000256" key="13">
    <source>
        <dbReference type="RuleBase" id="RU000488"/>
    </source>
</evidence>
<evidence type="ECO:0000313" key="15">
    <source>
        <dbReference type="EMBL" id="CAA3011192.1"/>
    </source>
</evidence>
<dbReference type="InterPro" id="IPR002113">
    <property type="entry name" value="ADT_euk_type"/>
</dbReference>
<dbReference type="AlphaFoldDB" id="A0A8S0TY16"/>
<dbReference type="PANTHER" id="PTHR45635">
    <property type="entry name" value="ADP,ATP CARRIER PROTEIN 1-RELATED-RELATED"/>
    <property type="match status" value="1"/>
</dbReference>
<evidence type="ECO:0000256" key="8">
    <source>
        <dbReference type="ARBA" id="ARBA00022989"/>
    </source>
</evidence>
<dbReference type="GO" id="GO:1990544">
    <property type="term" value="P:mitochondrial ATP transmembrane transport"/>
    <property type="evidence" value="ECO:0007669"/>
    <property type="project" value="InterPro"/>
</dbReference>
<evidence type="ECO:0000256" key="5">
    <source>
        <dbReference type="ARBA" id="ARBA00022449"/>
    </source>
</evidence>
<feature type="repeat" description="Solcar" evidence="12">
    <location>
        <begin position="214"/>
        <end position="291"/>
    </location>
</feature>
<evidence type="ECO:0000256" key="12">
    <source>
        <dbReference type="PROSITE-ProRule" id="PRU00282"/>
    </source>
</evidence>
<dbReference type="Proteomes" id="UP000594638">
    <property type="component" value="Unassembled WGS sequence"/>
</dbReference>
<keyword evidence="5" id="KW-0050">Antiport</keyword>
<feature type="repeat" description="Solcar" evidence="12">
    <location>
        <begin position="86"/>
        <end position="168"/>
    </location>
</feature>
<dbReference type="PROSITE" id="PS50920">
    <property type="entry name" value="SOLCAR"/>
    <property type="match status" value="2"/>
</dbReference>
<dbReference type="GO" id="GO:0140021">
    <property type="term" value="P:mitochondrial ADP transmembrane transport"/>
    <property type="evidence" value="ECO:0007669"/>
    <property type="project" value="InterPro"/>
</dbReference>
<evidence type="ECO:0000256" key="3">
    <source>
        <dbReference type="ARBA" id="ARBA00011245"/>
    </source>
</evidence>
<gene>
    <name evidence="15" type="ORF">OLEA9_A049765</name>
</gene>
<dbReference type="Gene3D" id="1.50.40.10">
    <property type="entry name" value="Mitochondrial carrier domain"/>
    <property type="match status" value="2"/>
</dbReference>
<dbReference type="Pfam" id="PF00153">
    <property type="entry name" value="Mito_carr"/>
    <property type="match status" value="2"/>
</dbReference>
<sequence>MSTKGRIPTGYDNAKTLSVPPGFVSRTAFTLKKVADSGEATNLTVVDREFKPEPNRMDSLLNNSDIENFKTSFRHRPWIVHDQLDRASEKCDSELGMPCQMKLLIQNPDEMIKTGRLSEPYKGIGDCFKRTIHDEGISSLWRGNTANVIRSFPTQALNFAFKDYFKRLFNFKKDRDGYWKWFAANDAEAAKKGGERQFNGLVDVYRKTLQSDGIAGLYRGFNVSYVGIIVYRLASYPIDTVLRRMMMTFGEAVKCKSSMDAFAQILKNEGPKSLFKSAGANILRAVEKFTR</sequence>